<evidence type="ECO:0000256" key="3">
    <source>
        <dbReference type="ARBA" id="ARBA00022729"/>
    </source>
</evidence>
<gene>
    <name evidence="11" type="ORF">DUI87_00331</name>
</gene>
<dbReference type="PROSITE" id="PS00109">
    <property type="entry name" value="PROTEIN_KINASE_TYR"/>
    <property type="match status" value="1"/>
</dbReference>
<keyword evidence="4" id="KW-0547">Nucleotide-binding</keyword>
<dbReference type="PRINTS" id="PR00109">
    <property type="entry name" value="TYRKINASE"/>
</dbReference>
<accession>A0A3M0LB80</accession>
<dbReference type="OrthoDB" id="9976756at2759"/>
<evidence type="ECO:0000256" key="7">
    <source>
        <dbReference type="ARBA" id="ARBA00023136"/>
    </source>
</evidence>
<evidence type="ECO:0000313" key="11">
    <source>
        <dbReference type="EMBL" id="RMC22668.1"/>
    </source>
</evidence>
<dbReference type="InterPro" id="IPR000719">
    <property type="entry name" value="Prot_kinase_dom"/>
</dbReference>
<dbReference type="SUPFAM" id="SSF56112">
    <property type="entry name" value="Protein kinase-like (PK-like)"/>
    <property type="match status" value="1"/>
</dbReference>
<dbReference type="InterPro" id="IPR008266">
    <property type="entry name" value="Tyr_kinase_AS"/>
</dbReference>
<dbReference type="GO" id="GO:0005886">
    <property type="term" value="C:plasma membrane"/>
    <property type="evidence" value="ECO:0007669"/>
    <property type="project" value="TreeGrafter"/>
</dbReference>
<dbReference type="GO" id="GO:0005524">
    <property type="term" value="F:ATP binding"/>
    <property type="evidence" value="ECO:0007669"/>
    <property type="project" value="UniProtKB-KW"/>
</dbReference>
<keyword evidence="5" id="KW-0067">ATP-binding</keyword>
<evidence type="ECO:0000259" key="10">
    <source>
        <dbReference type="PROSITE" id="PS50011"/>
    </source>
</evidence>
<evidence type="ECO:0000256" key="8">
    <source>
        <dbReference type="ARBA" id="ARBA00023170"/>
    </source>
</evidence>
<dbReference type="PROSITE" id="PS50011">
    <property type="entry name" value="PROTEIN_KINASE_DOM"/>
    <property type="match status" value="1"/>
</dbReference>
<keyword evidence="2" id="KW-0812">Transmembrane</keyword>
<evidence type="ECO:0000256" key="5">
    <source>
        <dbReference type="ARBA" id="ARBA00022840"/>
    </source>
</evidence>
<dbReference type="Gene3D" id="3.30.200.20">
    <property type="entry name" value="Phosphorylase Kinase, domain 1"/>
    <property type="match status" value="1"/>
</dbReference>
<dbReference type="InterPro" id="IPR050122">
    <property type="entry name" value="RTK"/>
</dbReference>
<dbReference type="STRING" id="333673.A0A3M0LB80"/>
<dbReference type="InterPro" id="IPR001245">
    <property type="entry name" value="Ser-Thr/Tyr_kinase_cat_dom"/>
</dbReference>
<dbReference type="AlphaFoldDB" id="A0A3M0LB80"/>
<evidence type="ECO:0000313" key="12">
    <source>
        <dbReference type="Proteomes" id="UP000269221"/>
    </source>
</evidence>
<keyword evidence="8" id="KW-0675">Receptor</keyword>
<comment type="caution">
    <text evidence="11">The sequence shown here is derived from an EMBL/GenBank/DDBJ whole genome shotgun (WGS) entry which is preliminary data.</text>
</comment>
<feature type="region of interest" description="Disordered" evidence="9">
    <location>
        <begin position="255"/>
        <end position="293"/>
    </location>
</feature>
<dbReference type="FunFam" id="1.10.510.10:FF:000230">
    <property type="entry name" value="protein-tyrosine kinase 2-beta isoform X2"/>
    <property type="match status" value="1"/>
</dbReference>
<keyword evidence="3" id="KW-0732">Signal</keyword>
<dbReference type="InterPro" id="IPR020635">
    <property type="entry name" value="Tyr_kinase_cat_dom"/>
</dbReference>
<evidence type="ECO:0000256" key="4">
    <source>
        <dbReference type="ARBA" id="ARBA00022741"/>
    </source>
</evidence>
<dbReference type="PANTHER" id="PTHR24416">
    <property type="entry name" value="TYROSINE-PROTEIN KINASE RECEPTOR"/>
    <property type="match status" value="1"/>
</dbReference>
<reference evidence="11 12" key="1">
    <citation type="submission" date="2018-07" db="EMBL/GenBank/DDBJ databases">
        <title>A high quality draft genome assembly of the barn swallow (H. rustica rustica).</title>
        <authorList>
            <person name="Formenti G."/>
            <person name="Chiara M."/>
            <person name="Poveda L."/>
            <person name="Francoijs K.-J."/>
            <person name="Bonisoli-Alquati A."/>
            <person name="Canova L."/>
            <person name="Gianfranceschi L."/>
            <person name="Horner D.S."/>
            <person name="Saino N."/>
        </authorList>
    </citation>
    <scope>NUCLEOTIDE SEQUENCE [LARGE SCALE GENOMIC DNA]</scope>
    <source>
        <strain evidence="11">Chelidonia</strain>
        <tissue evidence="11">Blood</tissue>
    </source>
</reference>
<feature type="domain" description="Protein kinase" evidence="10">
    <location>
        <begin position="1"/>
        <end position="248"/>
    </location>
</feature>
<dbReference type="Gene3D" id="1.10.510.10">
    <property type="entry name" value="Transferase(Phosphotransferase) domain 1"/>
    <property type="match status" value="1"/>
</dbReference>
<dbReference type="Pfam" id="PF07714">
    <property type="entry name" value="PK_Tyr_Ser-Thr"/>
    <property type="match status" value="1"/>
</dbReference>
<evidence type="ECO:0000256" key="1">
    <source>
        <dbReference type="ARBA" id="ARBA00004370"/>
    </source>
</evidence>
<comment type="subcellular location">
    <subcellularLocation>
        <location evidence="1">Membrane</location>
    </subcellularLocation>
</comment>
<evidence type="ECO:0000256" key="9">
    <source>
        <dbReference type="SAM" id="MobiDB-lite"/>
    </source>
</evidence>
<proteinExistence type="predicted"/>
<dbReference type="GO" id="GO:0007169">
    <property type="term" value="P:cell surface receptor protein tyrosine kinase signaling pathway"/>
    <property type="evidence" value="ECO:0007669"/>
    <property type="project" value="TreeGrafter"/>
</dbReference>
<dbReference type="SMART" id="SM00219">
    <property type="entry name" value="TyrKc"/>
    <property type="match status" value="1"/>
</dbReference>
<dbReference type="EMBL" id="QRBI01000050">
    <property type="protein sequence ID" value="RMC22668.1"/>
    <property type="molecule type" value="Genomic_DNA"/>
</dbReference>
<sequence length="370" mass="43109">MPAPSPRLSRQEGERIEVAVKTCKEDCSPENREKFLSEAVLMKKLDHPHIVKLIGIAEDEPTWIIMELYPYGELGRYLEQNRQVLAAPTLVLYALQVGKALAYLEAINCVHRDIAVRNILVASPECVKLGDFGLSRYIEDEEYYKASVTRLPIKWMSPESINFRRFTTASDVWMFAVCMWEILSFGKQPFFWLENKDVIGVLEKGDRLPKPDLCPPVLYSLMTRCWDYDPGERPKFQELVCSLSDIYLMEKELAKEQERNHRHRPPKILEPPEFQEPPPKPSRPMYKPPSQNNLLAPKLQFQNDPNIPKPFPIYRDEPPKLFGGQNDPNIPKPFLIYRDEIPKLFGGWKESNIPNHSRFIGMRFQNWRPE</sequence>
<keyword evidence="6" id="KW-1133">Transmembrane helix</keyword>
<dbReference type="Proteomes" id="UP000269221">
    <property type="component" value="Unassembled WGS sequence"/>
</dbReference>
<dbReference type="GO" id="GO:0004714">
    <property type="term" value="F:transmembrane receptor protein tyrosine kinase activity"/>
    <property type="evidence" value="ECO:0007669"/>
    <property type="project" value="TreeGrafter"/>
</dbReference>
<dbReference type="InterPro" id="IPR011009">
    <property type="entry name" value="Kinase-like_dom_sf"/>
</dbReference>
<dbReference type="PANTHER" id="PTHR24416:SF550">
    <property type="entry name" value="FIBROBLAST GROWTH FACTOR RECEPTOR HOMOLOG 1-RELATED"/>
    <property type="match status" value="1"/>
</dbReference>
<protein>
    <recommendedName>
        <fullName evidence="10">Protein kinase domain-containing protein</fullName>
    </recommendedName>
</protein>
<dbReference type="GO" id="GO:0043235">
    <property type="term" value="C:receptor complex"/>
    <property type="evidence" value="ECO:0007669"/>
    <property type="project" value="TreeGrafter"/>
</dbReference>
<evidence type="ECO:0000256" key="2">
    <source>
        <dbReference type="ARBA" id="ARBA00022692"/>
    </source>
</evidence>
<name>A0A3M0LB80_HIRRU</name>
<organism evidence="11 12">
    <name type="scientific">Hirundo rustica rustica</name>
    <dbReference type="NCBI Taxonomy" id="333673"/>
    <lineage>
        <taxon>Eukaryota</taxon>
        <taxon>Metazoa</taxon>
        <taxon>Chordata</taxon>
        <taxon>Craniata</taxon>
        <taxon>Vertebrata</taxon>
        <taxon>Euteleostomi</taxon>
        <taxon>Archelosauria</taxon>
        <taxon>Archosauria</taxon>
        <taxon>Dinosauria</taxon>
        <taxon>Saurischia</taxon>
        <taxon>Theropoda</taxon>
        <taxon>Coelurosauria</taxon>
        <taxon>Aves</taxon>
        <taxon>Neognathae</taxon>
        <taxon>Neoaves</taxon>
        <taxon>Telluraves</taxon>
        <taxon>Australaves</taxon>
        <taxon>Passeriformes</taxon>
        <taxon>Sylvioidea</taxon>
        <taxon>Hirundinidae</taxon>
        <taxon>Hirundo</taxon>
    </lineage>
</organism>
<evidence type="ECO:0000256" key="6">
    <source>
        <dbReference type="ARBA" id="ARBA00022989"/>
    </source>
</evidence>
<keyword evidence="7" id="KW-0472">Membrane</keyword>
<keyword evidence="12" id="KW-1185">Reference proteome</keyword>